<dbReference type="AlphaFoldDB" id="A0A9D4RV67"/>
<name>A0A9D4RV67_DREPO</name>
<evidence type="ECO:0000259" key="1">
    <source>
        <dbReference type="Pfam" id="PF23070"/>
    </source>
</evidence>
<evidence type="ECO:0000313" key="2">
    <source>
        <dbReference type="EMBL" id="KAH3879973.1"/>
    </source>
</evidence>
<comment type="caution">
    <text evidence="2">The sequence shown here is derived from an EMBL/GenBank/DDBJ whole genome shotgun (WGS) entry which is preliminary data.</text>
</comment>
<feature type="domain" description="DUF7043" evidence="1">
    <location>
        <begin position="221"/>
        <end position="329"/>
    </location>
</feature>
<dbReference type="PANTHER" id="PTHR22255">
    <property type="entry name" value="LP06548P"/>
    <property type="match status" value="1"/>
</dbReference>
<organism evidence="2 3">
    <name type="scientific">Dreissena polymorpha</name>
    <name type="common">Zebra mussel</name>
    <name type="synonym">Mytilus polymorpha</name>
    <dbReference type="NCBI Taxonomy" id="45954"/>
    <lineage>
        <taxon>Eukaryota</taxon>
        <taxon>Metazoa</taxon>
        <taxon>Spiralia</taxon>
        <taxon>Lophotrochozoa</taxon>
        <taxon>Mollusca</taxon>
        <taxon>Bivalvia</taxon>
        <taxon>Autobranchia</taxon>
        <taxon>Heteroconchia</taxon>
        <taxon>Euheterodonta</taxon>
        <taxon>Imparidentia</taxon>
        <taxon>Neoheterodontei</taxon>
        <taxon>Myida</taxon>
        <taxon>Dreissenoidea</taxon>
        <taxon>Dreissenidae</taxon>
        <taxon>Dreissena</taxon>
    </lineage>
</organism>
<dbReference type="Proteomes" id="UP000828390">
    <property type="component" value="Unassembled WGS sequence"/>
</dbReference>
<accession>A0A9D4RV67</accession>
<proteinExistence type="predicted"/>
<dbReference type="PANTHER" id="PTHR22255:SF9">
    <property type="entry name" value="LP06548P"/>
    <property type="match status" value="1"/>
</dbReference>
<dbReference type="EMBL" id="JAIWYP010000001">
    <property type="protein sequence ID" value="KAH3879973.1"/>
    <property type="molecule type" value="Genomic_DNA"/>
</dbReference>
<gene>
    <name evidence="2" type="ORF">DPMN_003885</name>
</gene>
<evidence type="ECO:0000313" key="3">
    <source>
        <dbReference type="Proteomes" id="UP000828390"/>
    </source>
</evidence>
<dbReference type="InterPro" id="IPR055471">
    <property type="entry name" value="DUF7043"/>
</dbReference>
<dbReference type="Pfam" id="PF23070">
    <property type="entry name" value="DUF7043"/>
    <property type="match status" value="1"/>
</dbReference>
<sequence>MQFIRRSKSVVQTKVSRYVSPTSSDSLCEEEVMALDLHPMISREHAEEENPCPLIGGFDFKLYRPGEQVPLCDDIFLPLRIESDCTSNEGIKLYFRRRNCSSLFVGRPIELDPVRLRCVATWKYQQFTFSIVKWHGSPDFWCIRVLYVNNDINAVNIYFNGNCPLDNRKLDRMLILKHFKIHHVTNICEDENLVCSYHHCSTHVRDNCKLSCSLCEPEKEERPCVFPGKFRGFWNSLEGPVRSALVIDNETLTHQSQTWFCVTSTTSENLRQRKVLKLKFENGCHPRYMCVDIEQPAESVLRYRTGSELHWPIKGLEEVCEDRHFDYSPATSDVTGVAPTSGPWVYFINDVPKFVTCNLPWYIPKSSFYDMYDSTNHLANQGCLINGNGSPGHVLHLYYTYKDRSNQWRIQLKKTFVCLASIRFIGENDVLITQNIDEGVYMCWSFYRDHSRNYVYIFGAKDCGNGTNMQLVIYSAKRALATLVLNRNSTECDFLNADNDKIMTRRSDDALVNLTENVVGSSTATTTLHIFAAFIICAITCSIT</sequence>
<protein>
    <recommendedName>
        <fullName evidence="1">DUF7043 domain-containing protein</fullName>
    </recommendedName>
</protein>
<keyword evidence="3" id="KW-1185">Reference proteome</keyword>
<reference evidence="2" key="2">
    <citation type="submission" date="2020-11" db="EMBL/GenBank/DDBJ databases">
        <authorList>
            <person name="McCartney M.A."/>
            <person name="Auch B."/>
            <person name="Kono T."/>
            <person name="Mallez S."/>
            <person name="Becker A."/>
            <person name="Gohl D.M."/>
            <person name="Silverstein K.A.T."/>
            <person name="Koren S."/>
            <person name="Bechman K.B."/>
            <person name="Herman A."/>
            <person name="Abrahante J.E."/>
            <person name="Garbe J."/>
        </authorList>
    </citation>
    <scope>NUCLEOTIDE SEQUENCE</scope>
    <source>
        <strain evidence="2">Duluth1</strain>
        <tissue evidence="2">Whole animal</tissue>
    </source>
</reference>
<reference evidence="2" key="1">
    <citation type="journal article" date="2019" name="bioRxiv">
        <title>The Genome of the Zebra Mussel, Dreissena polymorpha: A Resource for Invasive Species Research.</title>
        <authorList>
            <person name="McCartney M.A."/>
            <person name="Auch B."/>
            <person name="Kono T."/>
            <person name="Mallez S."/>
            <person name="Zhang Y."/>
            <person name="Obille A."/>
            <person name="Becker A."/>
            <person name="Abrahante J.E."/>
            <person name="Garbe J."/>
            <person name="Badalamenti J.P."/>
            <person name="Herman A."/>
            <person name="Mangelson H."/>
            <person name="Liachko I."/>
            <person name="Sullivan S."/>
            <person name="Sone E.D."/>
            <person name="Koren S."/>
            <person name="Silverstein K.A.T."/>
            <person name="Beckman K.B."/>
            <person name="Gohl D.M."/>
        </authorList>
    </citation>
    <scope>NUCLEOTIDE SEQUENCE</scope>
    <source>
        <strain evidence="2">Duluth1</strain>
        <tissue evidence="2">Whole animal</tissue>
    </source>
</reference>